<dbReference type="SMART" id="SM00953">
    <property type="entry name" value="RES"/>
    <property type="match status" value="1"/>
</dbReference>
<dbReference type="Proteomes" id="UP000339249">
    <property type="component" value="Unassembled WGS sequence"/>
</dbReference>
<evidence type="ECO:0000259" key="1">
    <source>
        <dbReference type="SMART" id="SM00953"/>
    </source>
</evidence>
<dbReference type="EMBL" id="CABDVU010000002">
    <property type="protein sequence ID" value="VTN16862.1"/>
    <property type="molecule type" value="Genomic_DNA"/>
</dbReference>
<name>A0A3P8M375_RAOTE</name>
<protein>
    <submittedName>
        <fullName evidence="2">RES domain</fullName>
    </submittedName>
</protein>
<dbReference type="AlphaFoldDB" id="A0A3P8M375"/>
<evidence type="ECO:0000313" key="2">
    <source>
        <dbReference type="EMBL" id="VDR28196.1"/>
    </source>
</evidence>
<evidence type="ECO:0000313" key="5">
    <source>
        <dbReference type="Proteomes" id="UP000339249"/>
    </source>
</evidence>
<organism evidence="2 4">
    <name type="scientific">Raoultella terrigena</name>
    <name type="common">Klebsiella terrigena</name>
    <dbReference type="NCBI Taxonomy" id="577"/>
    <lineage>
        <taxon>Bacteria</taxon>
        <taxon>Pseudomonadati</taxon>
        <taxon>Pseudomonadota</taxon>
        <taxon>Gammaproteobacteria</taxon>
        <taxon>Enterobacterales</taxon>
        <taxon>Enterobacteriaceae</taxon>
        <taxon>Klebsiella/Raoultella group</taxon>
        <taxon>Raoultella</taxon>
    </lineage>
</organism>
<proteinExistence type="predicted"/>
<reference evidence="2 4" key="1">
    <citation type="submission" date="2018-12" db="EMBL/GenBank/DDBJ databases">
        <authorList>
            <consortium name="Pathogen Informatics"/>
        </authorList>
    </citation>
    <scope>NUCLEOTIDE SEQUENCE [LARGE SCALE GENOMIC DNA]</scope>
    <source>
        <strain evidence="2 4">NCTC13098</strain>
        <strain evidence="3 5">NCTC9185</strain>
    </source>
</reference>
<dbReference type="EMBL" id="LR131271">
    <property type="protein sequence ID" value="VDR28196.1"/>
    <property type="molecule type" value="Genomic_DNA"/>
</dbReference>
<dbReference type="KEGG" id="rtg:NCTC13098_04579"/>
<gene>
    <name evidence="2" type="ORF">NCTC13098_04579</name>
    <name evidence="3" type="ORF">NCTC9185_08015</name>
</gene>
<sequence length="422" mass="48145">MSKHCDHEWYRKGEEICQVIADLLHTDSAVARDIQQLLEEKHSDRDCMIMGEETEFASGSQYMKKTRQDTEDFDVMWRQYVRSLKTQSRYVNPSVTATLDGIFAGIDQMKSRHDQSVIMDAGPDTALNFLYRARYSAGHANLEQILVLPDRELGPPPHRFSGSNRMSARGISVFYGASTVKTAISEIRPPVGCKVVSARFNLIRPLRLLNLPALENVWQGGSMLDPEYIKKRSQVAFLHKLTSRLVVPVLPGEEDFDYIPTQVIAEYLADDTGLALDGMLYPSVQQSGEVSLEHFNVVLFHKASCVHYLNFPDKKDCHISYGHAYSEEDWEDDICVTHIQEYGEQLDLSQPYEHNPLTQDIRPPALKIDLSSVCVHDIQKVCFKFSSLPVRRDTDVIQPSFRNEEPDNVLWDDTPFQDDVPY</sequence>
<evidence type="ECO:0000313" key="3">
    <source>
        <dbReference type="EMBL" id="VTN16862.1"/>
    </source>
</evidence>
<evidence type="ECO:0000313" key="4">
    <source>
        <dbReference type="Proteomes" id="UP000274346"/>
    </source>
</evidence>
<accession>A0A3P8M375</accession>
<feature type="domain" description="RES" evidence="1">
    <location>
        <begin position="149"/>
        <end position="312"/>
    </location>
</feature>
<dbReference type="Proteomes" id="UP000274346">
    <property type="component" value="Chromosome"/>
</dbReference>
<dbReference type="Pfam" id="PF08808">
    <property type="entry name" value="RES"/>
    <property type="match status" value="1"/>
</dbReference>
<dbReference type="InterPro" id="IPR014914">
    <property type="entry name" value="RES_dom"/>
</dbReference>